<reference evidence="1" key="1">
    <citation type="submission" date="2019-05" db="EMBL/GenBank/DDBJ databases">
        <authorList>
            <person name="Piombo E."/>
        </authorList>
    </citation>
    <scope>NUCLEOTIDE SEQUENCE</scope>
    <source>
        <strain evidence="1">C2S</strain>
    </source>
</reference>
<dbReference type="SUPFAM" id="SSF52047">
    <property type="entry name" value="RNI-like"/>
    <property type="match status" value="1"/>
</dbReference>
<accession>A0A2H3S131</accession>
<gene>
    <name evidence="1" type="ORF">C2S_14066</name>
</gene>
<dbReference type="EMBL" id="CABFJX010000027">
    <property type="protein sequence ID" value="VTT59302.1"/>
    <property type="molecule type" value="Genomic_DNA"/>
</dbReference>
<dbReference type="AlphaFoldDB" id="A0A2H3S131"/>
<dbReference type="Proteomes" id="UP000760494">
    <property type="component" value="Unassembled WGS sequence"/>
</dbReference>
<protein>
    <submittedName>
        <fullName evidence="1">Uncharacterized protein</fullName>
    </submittedName>
</protein>
<organism evidence="1 2">
    <name type="scientific">Fusarium fujikuroi</name>
    <name type="common">Bakanae and foot rot disease fungus</name>
    <name type="synonym">Gibberella fujikuroi</name>
    <dbReference type="NCBI Taxonomy" id="5127"/>
    <lineage>
        <taxon>Eukaryota</taxon>
        <taxon>Fungi</taxon>
        <taxon>Dikarya</taxon>
        <taxon>Ascomycota</taxon>
        <taxon>Pezizomycotina</taxon>
        <taxon>Sordariomycetes</taxon>
        <taxon>Hypocreomycetidae</taxon>
        <taxon>Hypocreales</taxon>
        <taxon>Nectriaceae</taxon>
        <taxon>Fusarium</taxon>
        <taxon>Fusarium fujikuroi species complex</taxon>
    </lineage>
</organism>
<proteinExistence type="predicted"/>
<comment type="caution">
    <text evidence="1">The sequence shown here is derived from an EMBL/GenBank/DDBJ whole genome shotgun (WGS) entry which is preliminary data.</text>
</comment>
<sequence>MAPSPPDFQISPIEAIEDVLLYRIVAYLEFPDILRLSTSAPILRQYLRREILEHVCVYGNSHEILRRLGTFPAQQQWGRDILEHIRKVRVILTKDTTESRHDWDNICDFHPGGNILLPTPGDMHDALRIALVHTLKSMFKMRYLDLCMAALPKDEQANISQSLEEFVELLYLRLLRVRGEFKLQSILLRLCSAPTLVALDLDTNHKSTLLKFATKKFPNLARLRLMISCEREKPSRSTNHRVVEAIGALAPQLRWLILCEGPSKHYRRRLIGETMGERQQFFNEIRLLGDTLKESMPKLRRFACTLWLERLSNGMMHGQYPADQEDHELADWEPFLSTVASKIQERANQLRDVCILIENGKYRSYEKQDSIRIMGVEDVHRTDNWPFGLASVS</sequence>
<evidence type="ECO:0000313" key="1">
    <source>
        <dbReference type="EMBL" id="VTT59302.1"/>
    </source>
</evidence>
<evidence type="ECO:0000313" key="2">
    <source>
        <dbReference type="Proteomes" id="UP000760494"/>
    </source>
</evidence>
<name>A0A2H3S131_FUSFU</name>